<feature type="transmembrane region" description="Helical" evidence="1">
    <location>
        <begin position="6"/>
        <end position="26"/>
    </location>
</feature>
<name>A0A1G2DC93_9BACT</name>
<evidence type="ECO:0000256" key="1">
    <source>
        <dbReference type="SAM" id="Phobius"/>
    </source>
</evidence>
<sequence length="178" mass="19766">MTMKRLINIIIALSVLNLVGLGIFWFEYSTIQTKRGEETRLRKEIADEREKGIEFTATQKVVTQAQKESGALQKYFYDPAEESQVEFVAAIEALGSSTSHALVETKSLDLIGGALPGFRGEFIIKGTWSELFHFLRLIETFPAHVVVNRFSVSAPDKTSTLSSWTGGINIDLVGLKNP</sequence>
<dbReference type="EMBL" id="MHLP01000039">
    <property type="protein sequence ID" value="OGZ11239.1"/>
    <property type="molecule type" value="Genomic_DNA"/>
</dbReference>
<evidence type="ECO:0008006" key="4">
    <source>
        <dbReference type="Google" id="ProtNLM"/>
    </source>
</evidence>
<gene>
    <name evidence="2" type="ORF">A2942_00375</name>
</gene>
<dbReference type="Proteomes" id="UP000178534">
    <property type="component" value="Unassembled WGS sequence"/>
</dbReference>
<dbReference type="STRING" id="1798665.A2942_00375"/>
<accession>A0A1G2DC93</accession>
<keyword evidence="1" id="KW-0472">Membrane</keyword>
<evidence type="ECO:0000313" key="3">
    <source>
        <dbReference type="Proteomes" id="UP000178534"/>
    </source>
</evidence>
<keyword evidence="1" id="KW-0812">Transmembrane</keyword>
<organism evidence="2 3">
    <name type="scientific">Candidatus Lloydbacteria bacterium RIFCSPLOWO2_01_FULL_50_20</name>
    <dbReference type="NCBI Taxonomy" id="1798665"/>
    <lineage>
        <taxon>Bacteria</taxon>
        <taxon>Candidatus Lloydiibacteriota</taxon>
    </lineage>
</organism>
<reference evidence="2 3" key="1">
    <citation type="journal article" date="2016" name="Nat. Commun.">
        <title>Thousands of microbial genomes shed light on interconnected biogeochemical processes in an aquifer system.</title>
        <authorList>
            <person name="Anantharaman K."/>
            <person name="Brown C.T."/>
            <person name="Hug L.A."/>
            <person name="Sharon I."/>
            <person name="Castelle C.J."/>
            <person name="Probst A.J."/>
            <person name="Thomas B.C."/>
            <person name="Singh A."/>
            <person name="Wilkins M.J."/>
            <person name="Karaoz U."/>
            <person name="Brodie E.L."/>
            <person name="Williams K.H."/>
            <person name="Hubbard S.S."/>
            <person name="Banfield J.F."/>
        </authorList>
    </citation>
    <scope>NUCLEOTIDE SEQUENCE [LARGE SCALE GENOMIC DNA]</scope>
</reference>
<keyword evidence="1" id="KW-1133">Transmembrane helix</keyword>
<proteinExistence type="predicted"/>
<evidence type="ECO:0000313" key="2">
    <source>
        <dbReference type="EMBL" id="OGZ11239.1"/>
    </source>
</evidence>
<dbReference type="AlphaFoldDB" id="A0A1G2DC93"/>
<comment type="caution">
    <text evidence="2">The sequence shown here is derived from an EMBL/GenBank/DDBJ whole genome shotgun (WGS) entry which is preliminary data.</text>
</comment>
<protein>
    <recommendedName>
        <fullName evidence="4">Pilus assembly protein PilO</fullName>
    </recommendedName>
</protein>